<keyword evidence="10" id="KW-1185">Reference proteome</keyword>
<evidence type="ECO:0000256" key="3">
    <source>
        <dbReference type="ARBA" id="ARBA00022630"/>
    </source>
</evidence>
<dbReference type="SUPFAM" id="SSF51971">
    <property type="entry name" value="Nucleotide-binding domain"/>
    <property type="match status" value="1"/>
</dbReference>
<dbReference type="PANTHER" id="PTHR48467">
    <property type="entry name" value="GLUTAMATE SYNTHASE 1 [NADH], CHLOROPLASTIC-LIKE"/>
    <property type="match status" value="1"/>
</dbReference>
<keyword evidence="6 9" id="KW-0560">Oxidoreductase</keyword>
<dbReference type="RefSeq" id="WP_201350306.1">
    <property type="nucleotide sequence ID" value="NZ_AP014546.1"/>
</dbReference>
<evidence type="ECO:0000256" key="4">
    <source>
        <dbReference type="ARBA" id="ARBA00022827"/>
    </source>
</evidence>
<name>A0A7R6PHH3_9GAMM</name>
<feature type="binding site" evidence="7">
    <location>
        <position position="41"/>
    </location>
    <ligand>
        <name>FAD</name>
        <dbReference type="ChEBI" id="CHEBI:57692"/>
    </ligand>
</feature>
<dbReference type="EC" id="1.18.1.2" evidence="9"/>
<evidence type="ECO:0000313" key="9">
    <source>
        <dbReference type="EMBL" id="BBB29708.1"/>
    </source>
</evidence>
<dbReference type="EMBL" id="AP014546">
    <property type="protein sequence ID" value="BBB29708.1"/>
    <property type="molecule type" value="Genomic_DNA"/>
</dbReference>
<dbReference type="PRINTS" id="PR00419">
    <property type="entry name" value="ADXRDTASE"/>
</dbReference>
<dbReference type="Gene3D" id="3.40.50.720">
    <property type="entry name" value="NAD(P)-binding Rossmann-like Domain"/>
    <property type="match status" value="1"/>
</dbReference>
<evidence type="ECO:0000256" key="6">
    <source>
        <dbReference type="ARBA" id="ARBA00023002"/>
    </source>
</evidence>
<accession>A0A7R6PHH3</accession>
<evidence type="ECO:0000313" key="10">
    <source>
        <dbReference type="Proteomes" id="UP000595332"/>
    </source>
</evidence>
<evidence type="ECO:0000256" key="5">
    <source>
        <dbReference type="ARBA" id="ARBA00022857"/>
    </source>
</evidence>
<dbReference type="KEGG" id="njp:NEJAP_1757"/>
<feature type="binding site" evidence="8">
    <location>
        <position position="355"/>
    </location>
    <ligand>
        <name>NADP(+)</name>
        <dbReference type="ChEBI" id="CHEBI:58349"/>
    </ligand>
</feature>
<feature type="binding site" evidence="7">
    <location>
        <position position="77"/>
    </location>
    <ligand>
        <name>FAD</name>
        <dbReference type="ChEBI" id="CHEBI:57692"/>
    </ligand>
</feature>
<feature type="binding site" evidence="8">
    <location>
        <begin position="147"/>
        <end position="150"/>
    </location>
    <ligand>
        <name>NADP(+)</name>
        <dbReference type="ChEBI" id="CHEBI:58349"/>
    </ligand>
</feature>
<gene>
    <name evidence="9" type="ORF">NEJAP_1757</name>
</gene>
<dbReference type="PANTHER" id="PTHR48467:SF1">
    <property type="entry name" value="GLUTAMATE SYNTHASE 1 [NADH], CHLOROPLASTIC-LIKE"/>
    <property type="match status" value="1"/>
</dbReference>
<feature type="binding site" evidence="7">
    <location>
        <position position="348"/>
    </location>
    <ligand>
        <name>FAD</name>
        <dbReference type="ChEBI" id="CHEBI:57692"/>
    </ligand>
</feature>
<reference evidence="9 10" key="1">
    <citation type="journal article" date="2008" name="Int. J. Syst. Evol. Microbiol.">
        <title>Neptunomonas japonica sp. nov., an Osedax japonicus symbiont-like bacterium isolated from sediment adjacent to sperm whale carcasses off Kagoshima, Japan.</title>
        <authorList>
            <person name="Miyazaki M."/>
            <person name="Nogi Y."/>
            <person name="Fujiwara Y."/>
            <person name="Kawato M."/>
            <person name="Kubokawa K."/>
            <person name="Horikoshi K."/>
        </authorList>
    </citation>
    <scope>NUCLEOTIDE SEQUENCE [LARGE SCALE GENOMIC DNA]</scope>
    <source>
        <strain evidence="9 10">JAMM 1380</strain>
    </source>
</reference>
<evidence type="ECO:0000256" key="1">
    <source>
        <dbReference type="ARBA" id="ARBA00001974"/>
    </source>
</evidence>
<feature type="binding site" evidence="7">
    <location>
        <begin position="355"/>
        <end position="357"/>
    </location>
    <ligand>
        <name>FAD</name>
        <dbReference type="ChEBI" id="CHEBI:57692"/>
    </ligand>
</feature>
<evidence type="ECO:0000256" key="8">
    <source>
        <dbReference type="PIRSR" id="PIRSR000362-2"/>
    </source>
</evidence>
<keyword evidence="5 8" id="KW-0521">NADP</keyword>
<dbReference type="GO" id="GO:0004324">
    <property type="term" value="F:ferredoxin-NADP+ reductase activity"/>
    <property type="evidence" value="ECO:0007669"/>
    <property type="project" value="UniProtKB-EC"/>
</dbReference>
<feature type="binding site" evidence="8">
    <location>
        <position position="203"/>
    </location>
    <ligand>
        <name>NADP(+)</name>
        <dbReference type="ChEBI" id="CHEBI:58349"/>
    </ligand>
</feature>
<feature type="binding site" evidence="7">
    <location>
        <position position="33"/>
    </location>
    <ligand>
        <name>FAD</name>
        <dbReference type="ChEBI" id="CHEBI:57692"/>
    </ligand>
</feature>
<evidence type="ECO:0000256" key="7">
    <source>
        <dbReference type="PIRSR" id="PIRSR000362-1"/>
    </source>
</evidence>
<evidence type="ECO:0000256" key="2">
    <source>
        <dbReference type="ARBA" id="ARBA00008312"/>
    </source>
</evidence>
<comment type="cofactor">
    <cofactor evidence="1 7">
        <name>FAD</name>
        <dbReference type="ChEBI" id="CHEBI:57692"/>
    </cofactor>
</comment>
<feature type="binding site" evidence="7">
    <location>
        <position position="12"/>
    </location>
    <ligand>
        <name>FAD</name>
        <dbReference type="ChEBI" id="CHEBI:57692"/>
    </ligand>
</feature>
<organism evidence="9 10">
    <name type="scientific">Neptunomonas japonica JAMM 1380</name>
    <dbReference type="NCBI Taxonomy" id="1441457"/>
    <lineage>
        <taxon>Bacteria</taxon>
        <taxon>Pseudomonadati</taxon>
        <taxon>Pseudomonadota</taxon>
        <taxon>Gammaproteobacteria</taxon>
        <taxon>Oceanospirillales</taxon>
        <taxon>Oceanospirillaceae</taxon>
        <taxon>Neptunomonas</taxon>
    </lineage>
</organism>
<keyword evidence="3" id="KW-0285">Flavoprotein</keyword>
<dbReference type="AlphaFoldDB" id="A0A7R6PHH3"/>
<dbReference type="InterPro" id="IPR036188">
    <property type="entry name" value="FAD/NAD-bd_sf"/>
</dbReference>
<proteinExistence type="inferred from homology"/>
<protein>
    <submittedName>
        <fullName evidence="9">Ferredoxin--NADP+ reductase</fullName>
        <ecNumber evidence="9">1.18.1.2</ecNumber>
    </submittedName>
</protein>
<dbReference type="Gene3D" id="3.50.50.60">
    <property type="entry name" value="FAD/NAD(P)-binding domain"/>
    <property type="match status" value="1"/>
</dbReference>
<comment type="similarity">
    <text evidence="2">Belongs to the ferredoxin--NADP reductase type 1 family.</text>
</comment>
<feature type="binding site" evidence="8">
    <location>
        <begin position="191"/>
        <end position="192"/>
    </location>
    <ligand>
        <name>NADP(+)</name>
        <dbReference type="ChEBI" id="CHEBI:58349"/>
    </ligand>
</feature>
<dbReference type="InterPro" id="IPR055275">
    <property type="entry name" value="Ferredox_Rdtase"/>
</dbReference>
<dbReference type="PIRSF" id="PIRSF000362">
    <property type="entry name" value="FNR"/>
    <property type="match status" value="1"/>
</dbReference>
<keyword evidence="4 7" id="KW-0274">FAD</keyword>
<sequence length="438" mass="48509">MIHIAIIGSGPSGCYITDMLAKKLPESQVDLFERLPTPFGLVRAGVAPDHQHTKNITRQFERTLSRENVRFVGNVHIGTDVSYAELKKHYHIIVFASGAPIDRKLGIPGESLEGVYGSGEFSRWYNGHPDNANLNPLISENIAVIGNGNVALDILRVLSKDVEQLRKSDISQNALDKISNANIKNIYIIGRRGAEDVNFTPMELQEVMSQSNLTFHIDTSNIPELPPEYIQEERLRNTAKNLEIFHNTKTQVSTADTRSINIHFLFNRPISTIQGDTSQVSSIEFTRNNATSSLSANSKNLISLNVGTVISAIGYTSTPIPNVPFNNNNGMFEHQNSCIESDVYAVGWCKRGANGVIPSNRTDAVTLSKDIIADLENTVPLPHKEGFSCISTLLDERNIKSVSYNDWQVINKAEIDRAITGKPREKITTVSKMLNLLN</sequence>
<dbReference type="InterPro" id="IPR021163">
    <property type="entry name" value="Ferredox_Rdtase_adrenod"/>
</dbReference>
<dbReference type="Proteomes" id="UP000595332">
    <property type="component" value="Chromosome"/>
</dbReference>